<dbReference type="InterPro" id="IPR029063">
    <property type="entry name" value="SAM-dependent_MTases_sf"/>
</dbReference>
<evidence type="ECO:0000256" key="1">
    <source>
        <dbReference type="ARBA" id="ARBA00010815"/>
    </source>
</evidence>
<organism evidence="5 6">
    <name type="scientific">Stephania yunnanensis</name>
    <dbReference type="NCBI Taxonomy" id="152371"/>
    <lineage>
        <taxon>Eukaryota</taxon>
        <taxon>Viridiplantae</taxon>
        <taxon>Streptophyta</taxon>
        <taxon>Embryophyta</taxon>
        <taxon>Tracheophyta</taxon>
        <taxon>Spermatophyta</taxon>
        <taxon>Magnoliopsida</taxon>
        <taxon>Ranunculales</taxon>
        <taxon>Menispermaceae</taxon>
        <taxon>Menispermoideae</taxon>
        <taxon>Cissampelideae</taxon>
        <taxon>Stephania</taxon>
    </lineage>
</organism>
<keyword evidence="3" id="KW-0808">Transferase</keyword>
<dbReference type="EMBL" id="JBBNAF010000012">
    <property type="protein sequence ID" value="KAK9093551.1"/>
    <property type="molecule type" value="Genomic_DNA"/>
</dbReference>
<proteinExistence type="inferred from homology"/>
<dbReference type="GO" id="GO:0032259">
    <property type="term" value="P:methylation"/>
    <property type="evidence" value="ECO:0007669"/>
    <property type="project" value="UniProtKB-KW"/>
</dbReference>
<comment type="similarity">
    <text evidence="1">Belongs to the CFA/CMAS family.</text>
</comment>
<dbReference type="Proteomes" id="UP001420932">
    <property type="component" value="Unassembled WGS sequence"/>
</dbReference>
<gene>
    <name evidence="5" type="ORF">Syun_028462</name>
</gene>
<protein>
    <recommendedName>
        <fullName evidence="7">Methyltransferase domain-containing protein</fullName>
    </recommendedName>
</protein>
<evidence type="ECO:0000313" key="6">
    <source>
        <dbReference type="Proteomes" id="UP001420932"/>
    </source>
</evidence>
<reference evidence="5 6" key="1">
    <citation type="submission" date="2024-01" db="EMBL/GenBank/DDBJ databases">
        <title>Genome assemblies of Stephania.</title>
        <authorList>
            <person name="Yang L."/>
        </authorList>
    </citation>
    <scope>NUCLEOTIDE SEQUENCE [LARGE SCALE GENOMIC DNA]</scope>
    <source>
        <strain evidence="5">YNDBR</strain>
        <tissue evidence="5">Leaf</tissue>
    </source>
</reference>
<dbReference type="CDD" id="cd02440">
    <property type="entry name" value="AdoMet_MTases"/>
    <property type="match status" value="1"/>
</dbReference>
<keyword evidence="4" id="KW-0949">S-adenosyl-L-methionine</keyword>
<dbReference type="GO" id="GO:0008168">
    <property type="term" value="F:methyltransferase activity"/>
    <property type="evidence" value="ECO:0007669"/>
    <property type="project" value="UniProtKB-KW"/>
</dbReference>
<dbReference type="PANTHER" id="PTHR43832:SF1">
    <property type="entry name" value="S-ADENOSYL-L-METHIONINE-DEPENDENT METHYLTRANSFERASES SUPERFAMILY PROTEIN"/>
    <property type="match status" value="1"/>
</dbReference>
<sequence>MSDKVVGDYKGLMMKPITKSEVVEKVMLGLIPDEEDKSTTLDDAEKAMLDLYCERAQIKDGHRILDLGCGYGAFAIHVASKYPHCHVIGITDTTSHKKFIEEQCKNQNLNNVEVILGDITKYELNKEFDRVMVLGVLENDVSIVNHWVLNGKHISRTRDKVVGDKGLMMKPITKSEVVEKVMLGLIPDEEVHLICIDVLRRNDNGEILGAYVKSWISGALDKAAYQGSMAFTLALHHLSSFIFYNDADDKALLRNKLAKSLLRDYSQKSHHEAQGN</sequence>
<evidence type="ECO:0000256" key="3">
    <source>
        <dbReference type="ARBA" id="ARBA00022679"/>
    </source>
</evidence>
<dbReference type="AlphaFoldDB" id="A0AAP0EHE9"/>
<dbReference type="Gene3D" id="3.40.50.150">
    <property type="entry name" value="Vaccinia Virus protein VP39"/>
    <property type="match status" value="1"/>
</dbReference>
<evidence type="ECO:0000256" key="2">
    <source>
        <dbReference type="ARBA" id="ARBA00022603"/>
    </source>
</evidence>
<keyword evidence="2" id="KW-0489">Methyltransferase</keyword>
<accession>A0AAP0EHE9</accession>
<comment type="caution">
    <text evidence="5">The sequence shown here is derived from an EMBL/GenBank/DDBJ whole genome shotgun (WGS) entry which is preliminary data.</text>
</comment>
<evidence type="ECO:0008006" key="7">
    <source>
        <dbReference type="Google" id="ProtNLM"/>
    </source>
</evidence>
<dbReference type="Pfam" id="PF02353">
    <property type="entry name" value="CMAS"/>
    <property type="match status" value="1"/>
</dbReference>
<evidence type="ECO:0000256" key="4">
    <source>
        <dbReference type="ARBA" id="ARBA00022691"/>
    </source>
</evidence>
<name>A0AAP0EHE9_9MAGN</name>
<dbReference type="SUPFAM" id="SSF53335">
    <property type="entry name" value="S-adenosyl-L-methionine-dependent methyltransferases"/>
    <property type="match status" value="1"/>
</dbReference>
<evidence type="ECO:0000313" key="5">
    <source>
        <dbReference type="EMBL" id="KAK9093551.1"/>
    </source>
</evidence>
<dbReference type="PANTHER" id="PTHR43832">
    <property type="match status" value="1"/>
</dbReference>
<keyword evidence="6" id="KW-1185">Reference proteome</keyword>